<comment type="similarity">
    <text evidence="1">Belongs to the GSP E family.</text>
</comment>
<evidence type="ECO:0000313" key="4">
    <source>
        <dbReference type="Proteomes" id="UP000823895"/>
    </source>
</evidence>
<dbReference type="InterPro" id="IPR027417">
    <property type="entry name" value="P-loop_NTPase"/>
</dbReference>
<dbReference type="CDD" id="cd01130">
    <property type="entry name" value="VirB11-like_ATPase"/>
    <property type="match status" value="1"/>
</dbReference>
<dbReference type="Gene3D" id="3.40.50.300">
    <property type="entry name" value="P-loop containing nucleotide triphosphate hydrolases"/>
    <property type="match status" value="1"/>
</dbReference>
<dbReference type="Proteomes" id="UP000823895">
    <property type="component" value="Unassembled WGS sequence"/>
</dbReference>
<dbReference type="GO" id="GO:0016887">
    <property type="term" value="F:ATP hydrolysis activity"/>
    <property type="evidence" value="ECO:0007669"/>
    <property type="project" value="InterPro"/>
</dbReference>
<sequence>MIKSELLYEKVMFRLDMTRETGEEELQEIILAVLEEAAEEEFLPLSDKIRISRELFNAFRRLDILQDLIEDDSITEIMVNGTENIFYEKGGRLYRTDRRFISEERLCDVIQQIVGETNRYVNESSPVVDARLRDGSRVNVVLKPVAVNGPIMTIRKFPSEAITMEQLVRMGSLTEEAAAFIRRLVEAKYNIFVSGGTGAGKTTFLNAMSDYIPKEERIITIEDNAELQIQGVDNLVRLEARGANLEGEGAVTIRDLIRSALRMRPDRIIVGEVRGEETVDMISSAMLNGHSGSMSTGHANNPADMLHRLETMMMMGIDLPLQAIQRQIASALDIIIHLGRLRDKSRRVLKIEEVLDCGDGRIRTGTLYEFREEGMKDEKIEGCLVKTGDIRNREKLVAAGYQEI</sequence>
<dbReference type="Pfam" id="PF00437">
    <property type="entry name" value="T2SSE"/>
    <property type="match status" value="1"/>
</dbReference>
<proteinExistence type="inferred from homology"/>
<dbReference type="EMBL" id="DWWI01000013">
    <property type="protein sequence ID" value="HJC42162.1"/>
    <property type="molecule type" value="Genomic_DNA"/>
</dbReference>
<evidence type="ECO:0000256" key="1">
    <source>
        <dbReference type="ARBA" id="ARBA00006611"/>
    </source>
</evidence>
<dbReference type="PANTHER" id="PTHR30486">
    <property type="entry name" value="TWITCHING MOTILITY PROTEIN PILT"/>
    <property type="match status" value="1"/>
</dbReference>
<name>A0A9D2T0Q0_9FIRM</name>
<gene>
    <name evidence="3" type="ORF">H9756_00520</name>
</gene>
<protein>
    <submittedName>
        <fullName evidence="3">CpaF family protein</fullName>
    </submittedName>
</protein>
<accession>A0A9D2T0Q0</accession>
<dbReference type="InterPro" id="IPR050921">
    <property type="entry name" value="T4SS_GSP_E_ATPase"/>
</dbReference>
<dbReference type="PANTHER" id="PTHR30486:SF15">
    <property type="entry name" value="TYPE II_IV SECRETION SYSTEM ATPASE"/>
    <property type="match status" value="1"/>
</dbReference>
<dbReference type="InterPro" id="IPR001482">
    <property type="entry name" value="T2SS/T4SS_dom"/>
</dbReference>
<dbReference type="SUPFAM" id="SSF52540">
    <property type="entry name" value="P-loop containing nucleoside triphosphate hydrolases"/>
    <property type="match status" value="1"/>
</dbReference>
<evidence type="ECO:0000259" key="2">
    <source>
        <dbReference type="Pfam" id="PF00437"/>
    </source>
</evidence>
<evidence type="ECO:0000313" key="3">
    <source>
        <dbReference type="EMBL" id="HJC42162.1"/>
    </source>
</evidence>
<feature type="domain" description="Bacterial type II secretion system protein E" evidence="2">
    <location>
        <begin position="64"/>
        <end position="347"/>
    </location>
</feature>
<dbReference type="Gene3D" id="3.30.450.380">
    <property type="match status" value="1"/>
</dbReference>
<reference evidence="3" key="2">
    <citation type="submission" date="2021-04" db="EMBL/GenBank/DDBJ databases">
        <authorList>
            <person name="Gilroy R."/>
        </authorList>
    </citation>
    <scope>NUCLEOTIDE SEQUENCE</scope>
    <source>
        <strain evidence="3">CHK165-2605</strain>
    </source>
</reference>
<organism evidence="3 4">
    <name type="scientific">Candidatus Mediterraneibacter gallistercoris</name>
    <dbReference type="NCBI Taxonomy" id="2838671"/>
    <lineage>
        <taxon>Bacteria</taxon>
        <taxon>Bacillati</taxon>
        <taxon>Bacillota</taxon>
        <taxon>Clostridia</taxon>
        <taxon>Lachnospirales</taxon>
        <taxon>Lachnospiraceae</taxon>
        <taxon>Mediterraneibacter</taxon>
    </lineage>
</organism>
<comment type="caution">
    <text evidence="3">The sequence shown here is derived from an EMBL/GenBank/DDBJ whole genome shotgun (WGS) entry which is preliminary data.</text>
</comment>
<dbReference type="AlphaFoldDB" id="A0A9D2T0Q0"/>
<reference evidence="3" key="1">
    <citation type="journal article" date="2021" name="PeerJ">
        <title>Extensive microbial diversity within the chicken gut microbiome revealed by metagenomics and culture.</title>
        <authorList>
            <person name="Gilroy R."/>
            <person name="Ravi A."/>
            <person name="Getino M."/>
            <person name="Pursley I."/>
            <person name="Horton D.L."/>
            <person name="Alikhan N.F."/>
            <person name="Baker D."/>
            <person name="Gharbi K."/>
            <person name="Hall N."/>
            <person name="Watson M."/>
            <person name="Adriaenssens E.M."/>
            <person name="Foster-Nyarko E."/>
            <person name="Jarju S."/>
            <person name="Secka A."/>
            <person name="Antonio M."/>
            <person name="Oren A."/>
            <person name="Chaudhuri R.R."/>
            <person name="La Ragione R."/>
            <person name="Hildebrand F."/>
            <person name="Pallen M.J."/>
        </authorList>
    </citation>
    <scope>NUCLEOTIDE SEQUENCE</scope>
    <source>
        <strain evidence="3">CHK165-2605</strain>
    </source>
</reference>